<gene>
    <name evidence="1" type="ORF">TNIN_346321</name>
</gene>
<dbReference type="EMBL" id="BMAV01011257">
    <property type="protein sequence ID" value="GFY57004.1"/>
    <property type="molecule type" value="Genomic_DNA"/>
</dbReference>
<evidence type="ECO:0000313" key="2">
    <source>
        <dbReference type="Proteomes" id="UP000886998"/>
    </source>
</evidence>
<keyword evidence="2" id="KW-1185">Reference proteome</keyword>
<sequence length="169" mass="18693">MAKNKRYASVRKRRVFAPFGACGNKEMAPFRCRKCGGCPRNGSIMTQKNKNKMPGVRECGKGLALNIEGVGCHRSLSLSVFNTKGIGIKTYYSNCVDCTYHDAPDIPATLPFVTARLMQPNSKYCGTFLIKDIAIAAILSGILKPRFVPLPIPLPFPFTINKHVRKPYP</sequence>
<reference evidence="1" key="1">
    <citation type="submission" date="2020-08" db="EMBL/GenBank/DDBJ databases">
        <title>Multicomponent nature underlies the extraordinary mechanical properties of spider dragline silk.</title>
        <authorList>
            <person name="Kono N."/>
            <person name="Nakamura H."/>
            <person name="Mori M."/>
            <person name="Yoshida Y."/>
            <person name="Ohtoshi R."/>
            <person name="Malay A.D."/>
            <person name="Moran D.A.P."/>
            <person name="Tomita M."/>
            <person name="Numata K."/>
            <person name="Arakawa K."/>
        </authorList>
    </citation>
    <scope>NUCLEOTIDE SEQUENCE</scope>
</reference>
<name>A0A8X7C9L3_9ARAC</name>
<accession>A0A8X7C9L3</accession>
<protein>
    <submittedName>
        <fullName evidence="1">Uncharacterized protein</fullName>
    </submittedName>
</protein>
<evidence type="ECO:0000313" key="1">
    <source>
        <dbReference type="EMBL" id="GFY57004.1"/>
    </source>
</evidence>
<dbReference type="AlphaFoldDB" id="A0A8X7C9L3"/>
<comment type="caution">
    <text evidence="1">The sequence shown here is derived from an EMBL/GenBank/DDBJ whole genome shotgun (WGS) entry which is preliminary data.</text>
</comment>
<proteinExistence type="predicted"/>
<organism evidence="1 2">
    <name type="scientific">Trichonephila inaurata madagascariensis</name>
    <dbReference type="NCBI Taxonomy" id="2747483"/>
    <lineage>
        <taxon>Eukaryota</taxon>
        <taxon>Metazoa</taxon>
        <taxon>Ecdysozoa</taxon>
        <taxon>Arthropoda</taxon>
        <taxon>Chelicerata</taxon>
        <taxon>Arachnida</taxon>
        <taxon>Araneae</taxon>
        <taxon>Araneomorphae</taxon>
        <taxon>Entelegynae</taxon>
        <taxon>Araneoidea</taxon>
        <taxon>Nephilidae</taxon>
        <taxon>Trichonephila</taxon>
        <taxon>Trichonephila inaurata</taxon>
    </lineage>
</organism>
<dbReference type="Proteomes" id="UP000886998">
    <property type="component" value="Unassembled WGS sequence"/>
</dbReference>